<dbReference type="EMBL" id="CP030073">
    <property type="protein sequence ID" value="AWW38750.1"/>
    <property type="molecule type" value="Genomic_DNA"/>
</dbReference>
<evidence type="ECO:0000256" key="8">
    <source>
        <dbReference type="ARBA" id="ARBA00022764"/>
    </source>
</evidence>
<organism evidence="17 18">
    <name type="scientific">Streptomyces cadmiisoli</name>
    <dbReference type="NCBI Taxonomy" id="2184053"/>
    <lineage>
        <taxon>Bacteria</taxon>
        <taxon>Bacillati</taxon>
        <taxon>Actinomycetota</taxon>
        <taxon>Actinomycetes</taxon>
        <taxon>Kitasatosporales</taxon>
        <taxon>Streptomycetaceae</taxon>
        <taxon>Streptomyces</taxon>
        <taxon>Streptomyces aurantiacus group</taxon>
    </lineage>
</organism>
<dbReference type="InterPro" id="IPR014756">
    <property type="entry name" value="Ig_E-set"/>
</dbReference>
<feature type="transmembrane region" description="Helical" evidence="14">
    <location>
        <begin position="171"/>
        <end position="192"/>
    </location>
</feature>
<feature type="transmembrane region" description="Helical" evidence="14">
    <location>
        <begin position="382"/>
        <end position="400"/>
    </location>
</feature>
<evidence type="ECO:0000313" key="18">
    <source>
        <dbReference type="Proteomes" id="UP000249616"/>
    </source>
</evidence>
<accession>A0A2Z4J190</accession>
<evidence type="ECO:0000256" key="2">
    <source>
        <dbReference type="ARBA" id="ARBA00004651"/>
    </source>
</evidence>
<evidence type="ECO:0000256" key="13">
    <source>
        <dbReference type="SAM" id="MobiDB-lite"/>
    </source>
</evidence>
<evidence type="ECO:0000256" key="12">
    <source>
        <dbReference type="ARBA" id="ARBA00070395"/>
    </source>
</evidence>
<dbReference type="Pfam" id="PF04234">
    <property type="entry name" value="CopC"/>
    <property type="match status" value="1"/>
</dbReference>
<feature type="transmembrane region" description="Helical" evidence="14">
    <location>
        <begin position="276"/>
        <end position="293"/>
    </location>
</feature>
<evidence type="ECO:0000256" key="1">
    <source>
        <dbReference type="ARBA" id="ARBA00004418"/>
    </source>
</evidence>
<keyword evidence="9 14" id="KW-1133">Transmembrane helix</keyword>
<dbReference type="Proteomes" id="UP000249616">
    <property type="component" value="Chromosome"/>
</dbReference>
<feature type="transmembrane region" description="Helical" evidence="14">
    <location>
        <begin position="345"/>
        <end position="362"/>
    </location>
</feature>
<dbReference type="Gene3D" id="2.60.40.1220">
    <property type="match status" value="1"/>
</dbReference>
<sequence length="691" mass="70173">MGLREGGRRDGCDRGARGRPRRLHRLALLGPLLVLFLLGGAGPASAHAGLGGTDPRDGTVLDSAPRHLTLNFTESVGLLDDSVRVIGPDNRRVRTGEAELVDGGSDTVRLSLPPGLRDGTYTVAWRVVSADSHPVSGAFLFSVGAPSATTTAVTAPTEDPATTGLHNIARYAAYAALALLVGVLVFTAAVLGGPSEALRRLVPAAGTALLASTAVLLLVRGPYERGTGLADVLDPGALTATLTSRPGMALLARPVLLAGVFLLVRRAPRPWRRGHAVLGGVLAVGLALTWAAAEHASAGIQVPLAMTSSVLHLLAMAVWLGGLAALLTVLRRAPRDLTLPAVTRFSRLALACVAVLTVTGAYQSWRGLGSWDALTGTAYGRLLLAKLVAVTLLLAAAAVSRRWTSDWASSAGVNRESAETASAGVGGESAEAASVGVGGSAEGASAGEPRVAAEVASGVAVASSAGGPGAVAGVVEGAPTGTSGATAEGESGPASGPPARGFGDAAARSAGDTEDPALPARSAPPDGTHHRRALRRSVGVEFATGVVVLAITTLLTVTLPGRADAESAAARSAQASGTADAFSGMVPFDVGTPTGRGKAQIEVSPGRVGTNRIQVVTYGPDDGLSIVPEVRLTFTLRAQDVGPIDAELENRGGYWATDSLRLPLPGVWTMKITVRTTETDQVTVEKDIRVG</sequence>
<evidence type="ECO:0000256" key="4">
    <source>
        <dbReference type="ARBA" id="ARBA00022475"/>
    </source>
</evidence>
<feature type="region of interest" description="Disordered" evidence="13">
    <location>
        <begin position="410"/>
        <end position="429"/>
    </location>
</feature>
<evidence type="ECO:0000256" key="3">
    <source>
        <dbReference type="ARBA" id="ARBA00010509"/>
    </source>
</evidence>
<dbReference type="GO" id="GO:0046688">
    <property type="term" value="P:response to copper ion"/>
    <property type="evidence" value="ECO:0007669"/>
    <property type="project" value="InterPro"/>
</dbReference>
<keyword evidence="5 14" id="KW-0812">Transmembrane</keyword>
<feature type="compositionally biased region" description="Low complexity" evidence="13">
    <location>
        <begin position="419"/>
        <end position="429"/>
    </location>
</feature>
<feature type="domain" description="Copper resistance protein D" evidence="16">
    <location>
        <begin position="341"/>
        <end position="416"/>
    </location>
</feature>
<feature type="transmembrane region" description="Helical" evidence="14">
    <location>
        <begin position="204"/>
        <end position="223"/>
    </location>
</feature>
<keyword evidence="7" id="KW-0732">Signal</keyword>
<dbReference type="InterPro" id="IPR008457">
    <property type="entry name" value="Cu-R_CopD_dom"/>
</dbReference>
<dbReference type="KEGG" id="scad:DN051_20505"/>
<keyword evidence="4" id="KW-1003">Cell membrane</keyword>
<evidence type="ECO:0000256" key="14">
    <source>
        <dbReference type="SAM" id="Phobius"/>
    </source>
</evidence>
<dbReference type="Pfam" id="PF05425">
    <property type="entry name" value="CopD"/>
    <property type="match status" value="1"/>
</dbReference>
<dbReference type="PANTHER" id="PTHR34820:SF4">
    <property type="entry name" value="INNER MEMBRANE PROTEIN YEBZ"/>
    <property type="match status" value="1"/>
</dbReference>
<dbReference type="GO" id="GO:0006825">
    <property type="term" value="P:copper ion transport"/>
    <property type="evidence" value="ECO:0007669"/>
    <property type="project" value="InterPro"/>
</dbReference>
<keyword evidence="11 14" id="KW-0472">Membrane</keyword>
<dbReference type="SUPFAM" id="SSF81296">
    <property type="entry name" value="E set domains"/>
    <property type="match status" value="1"/>
</dbReference>
<keyword evidence="18" id="KW-1185">Reference proteome</keyword>
<dbReference type="InterPro" id="IPR032694">
    <property type="entry name" value="CopC/D"/>
</dbReference>
<feature type="compositionally biased region" description="Low complexity" evidence="13">
    <location>
        <begin position="473"/>
        <end position="482"/>
    </location>
</feature>
<evidence type="ECO:0000256" key="6">
    <source>
        <dbReference type="ARBA" id="ARBA00022723"/>
    </source>
</evidence>
<keyword evidence="10" id="KW-0186">Copper</keyword>
<dbReference type="RefSeq" id="WP_112439252.1">
    <property type="nucleotide sequence ID" value="NZ_CBDRHE010000026.1"/>
</dbReference>
<evidence type="ECO:0000256" key="10">
    <source>
        <dbReference type="ARBA" id="ARBA00023008"/>
    </source>
</evidence>
<protein>
    <recommendedName>
        <fullName evidence="12">Protein YobA</fullName>
    </recommendedName>
</protein>
<keyword evidence="6" id="KW-0479">Metal-binding</keyword>
<evidence type="ECO:0000259" key="15">
    <source>
        <dbReference type="Pfam" id="PF04234"/>
    </source>
</evidence>
<name>A0A2Z4J190_9ACTN</name>
<dbReference type="PANTHER" id="PTHR34820">
    <property type="entry name" value="INNER MEMBRANE PROTEIN YEBZ"/>
    <property type="match status" value="1"/>
</dbReference>
<dbReference type="InterPro" id="IPR014755">
    <property type="entry name" value="Cu-Rt/internalin_Ig-like"/>
</dbReference>
<feature type="transmembrane region" description="Helical" evidence="14">
    <location>
        <begin position="243"/>
        <end position="264"/>
    </location>
</feature>
<gene>
    <name evidence="17" type="ORF">DN051_20505</name>
</gene>
<evidence type="ECO:0000259" key="16">
    <source>
        <dbReference type="Pfam" id="PF05425"/>
    </source>
</evidence>
<dbReference type="GO" id="GO:0005886">
    <property type="term" value="C:plasma membrane"/>
    <property type="evidence" value="ECO:0007669"/>
    <property type="project" value="UniProtKB-SubCell"/>
</dbReference>
<proteinExistence type="inferred from homology"/>
<dbReference type="InterPro" id="IPR007348">
    <property type="entry name" value="CopC_dom"/>
</dbReference>
<feature type="region of interest" description="Disordered" evidence="13">
    <location>
        <begin position="473"/>
        <end position="531"/>
    </location>
</feature>
<keyword evidence="8" id="KW-0574">Periplasm</keyword>
<comment type="subcellular location">
    <subcellularLocation>
        <location evidence="2">Cell membrane</location>
        <topology evidence="2">Multi-pass membrane protein</topology>
    </subcellularLocation>
    <subcellularLocation>
        <location evidence="1">Periplasm</location>
    </subcellularLocation>
</comment>
<comment type="similarity">
    <text evidence="3">Belongs to the CopC family.</text>
</comment>
<evidence type="ECO:0000256" key="11">
    <source>
        <dbReference type="ARBA" id="ARBA00023136"/>
    </source>
</evidence>
<dbReference type="GO" id="GO:0042597">
    <property type="term" value="C:periplasmic space"/>
    <property type="evidence" value="ECO:0007669"/>
    <property type="project" value="UniProtKB-SubCell"/>
</dbReference>
<dbReference type="FunFam" id="2.60.40.1220:FF:000001">
    <property type="entry name" value="CopC domain-containing protein YobA"/>
    <property type="match status" value="1"/>
</dbReference>
<feature type="domain" description="CopC" evidence="15">
    <location>
        <begin position="47"/>
        <end position="143"/>
    </location>
</feature>
<reference evidence="17 18" key="1">
    <citation type="journal article" date="2019" name="Int. J. Syst. Evol. Microbiol.">
        <title>Streptomyces cadmiisoli sp. nov., a novel actinomycete isolated from cadmium-contaminated soil.</title>
        <authorList>
            <person name="Li K."/>
            <person name="Tang X."/>
            <person name="Zhao J."/>
            <person name="Guo Y."/>
            <person name="Tang Y."/>
            <person name="Gao J."/>
        </authorList>
    </citation>
    <scope>NUCLEOTIDE SEQUENCE [LARGE SCALE GENOMIC DNA]</scope>
    <source>
        <strain evidence="17 18">ZFG47</strain>
    </source>
</reference>
<evidence type="ECO:0000256" key="5">
    <source>
        <dbReference type="ARBA" id="ARBA00022692"/>
    </source>
</evidence>
<feature type="transmembrane region" description="Helical" evidence="14">
    <location>
        <begin position="313"/>
        <end position="333"/>
    </location>
</feature>
<dbReference type="AlphaFoldDB" id="A0A2Z4J190"/>
<evidence type="ECO:0000256" key="7">
    <source>
        <dbReference type="ARBA" id="ARBA00022729"/>
    </source>
</evidence>
<evidence type="ECO:0000313" key="17">
    <source>
        <dbReference type="EMBL" id="AWW38750.1"/>
    </source>
</evidence>
<evidence type="ECO:0000256" key="9">
    <source>
        <dbReference type="ARBA" id="ARBA00022989"/>
    </source>
</evidence>
<feature type="transmembrane region" description="Helical" evidence="14">
    <location>
        <begin position="538"/>
        <end position="559"/>
    </location>
</feature>
<dbReference type="GO" id="GO:0005507">
    <property type="term" value="F:copper ion binding"/>
    <property type="evidence" value="ECO:0007669"/>
    <property type="project" value="InterPro"/>
</dbReference>